<dbReference type="EMBL" id="CP151406">
    <property type="protein sequence ID" value="WZJ20208.1"/>
    <property type="molecule type" value="Genomic_DNA"/>
</dbReference>
<feature type="transmembrane region" description="Helical" evidence="1">
    <location>
        <begin position="160"/>
        <end position="181"/>
    </location>
</feature>
<evidence type="ECO:0000256" key="1">
    <source>
        <dbReference type="SAM" id="Phobius"/>
    </source>
</evidence>
<name>A0ABZ2XCV7_9RHOO</name>
<keyword evidence="1" id="KW-0472">Membrane</keyword>
<accession>A0ABZ2XCV7</accession>
<dbReference type="PANTHER" id="PTHR30441">
    <property type="entry name" value="DUF748 DOMAIN-CONTAINING PROTEIN"/>
    <property type="match status" value="1"/>
</dbReference>
<sequence length="555" mass="58024">MNSGLVYAKTPIGDEAVRQSTRVVQRNLRMVLVQVDGKMTVGELSAKIGNSRLVENAIDELERGGYIVPLAKAAAAWELGKPKSRKEQVSAISQFSTFGSGAASGPTSLGAQSQVSRFSSFGKPILPTAAPVAEAPGFQPEFEPDIHDDVPAPAGRLPRLLALGGVGLLAFLVLLVIFFPYGNYRADIERELGGMLAAPVTVGNVSLRLLPAPHLSLQGITIGAAGGGVIDAIEIHRPWGMILSGAAGVKDVTVAGASIPVEQLLALPAIGKSPAIPLPAMRQLTLSDFRVNAGNSVFFGPFGGRLLLSSGQLESASLETPDRSVLITARTLAQGVDLKMEGRAWRLPGVPVTFPVLQAKVVLEENRLQLGDIDASFFGGLLKGNWTLSWGTGLAMSGNGELTRLDLRRIGADLIPQMTAEGDLSGSIRIAARGDDWQALWRNASAQLQIDVTRGLMNGMDIGEAARRGPGSLVRAGATRFDRLQADVGVDAQGVSLRDIRLDAGLLTASGQLRVAPGGEVNGAMVALARSSVSTTRVPLAVSGSLPTLTLSAGR</sequence>
<evidence type="ECO:0000313" key="2">
    <source>
        <dbReference type="EMBL" id="WZJ20208.1"/>
    </source>
</evidence>
<evidence type="ECO:0000313" key="3">
    <source>
        <dbReference type="Proteomes" id="UP001479520"/>
    </source>
</evidence>
<dbReference type="RefSeq" id="WP_081700247.1">
    <property type="nucleotide sequence ID" value="NZ_CP151406.1"/>
</dbReference>
<gene>
    <name evidence="2" type="ORF">AADV58_09570</name>
</gene>
<dbReference type="Proteomes" id="UP001479520">
    <property type="component" value="Chromosome"/>
</dbReference>
<keyword evidence="3" id="KW-1185">Reference proteome</keyword>
<proteinExistence type="predicted"/>
<dbReference type="PANTHER" id="PTHR30441:SF8">
    <property type="entry name" value="DUF748 DOMAIN-CONTAINING PROTEIN"/>
    <property type="match status" value="1"/>
</dbReference>
<organism evidence="2 3">
    <name type="scientific">Azonexus hydrophilus</name>
    <dbReference type="NCBI Taxonomy" id="418702"/>
    <lineage>
        <taxon>Bacteria</taxon>
        <taxon>Pseudomonadati</taxon>
        <taxon>Pseudomonadota</taxon>
        <taxon>Betaproteobacteria</taxon>
        <taxon>Rhodocyclales</taxon>
        <taxon>Azonexaceae</taxon>
        <taxon>Azonexus</taxon>
    </lineage>
</organism>
<dbReference type="InterPro" id="IPR052894">
    <property type="entry name" value="AsmA-related"/>
</dbReference>
<reference evidence="2 3" key="1">
    <citation type="submission" date="2024-04" db="EMBL/GenBank/DDBJ databases">
        <title>Dissimilatory iodate-reducing microorganisms contribute to the enrichment of iodine in groundwater.</title>
        <authorList>
            <person name="Jiang Z."/>
        </authorList>
    </citation>
    <scope>NUCLEOTIDE SEQUENCE [LARGE SCALE GENOMIC DNA]</scope>
    <source>
        <strain evidence="2 3">NCP973</strain>
    </source>
</reference>
<keyword evidence="1" id="KW-1133">Transmembrane helix</keyword>
<protein>
    <submittedName>
        <fullName evidence="2">AsmA-like C-terminal region-containing protein</fullName>
    </submittedName>
</protein>
<keyword evidence="1" id="KW-0812">Transmembrane</keyword>